<keyword evidence="3" id="KW-1185">Reference proteome</keyword>
<dbReference type="Proteomes" id="UP001477672">
    <property type="component" value="Unassembled WGS sequence"/>
</dbReference>
<feature type="transmembrane region" description="Helical" evidence="1">
    <location>
        <begin position="123"/>
        <end position="143"/>
    </location>
</feature>
<dbReference type="Pfam" id="PF03419">
    <property type="entry name" value="Peptidase_U4"/>
    <property type="match status" value="1"/>
</dbReference>
<dbReference type="InterPro" id="IPR005081">
    <property type="entry name" value="SpoIIGA"/>
</dbReference>
<keyword evidence="1" id="KW-0472">Membrane</keyword>
<gene>
    <name evidence="2" type="ORF">WMO24_09615</name>
</gene>
<keyword evidence="1" id="KW-0812">Transmembrane</keyword>
<dbReference type="EC" id="3.4.23.-" evidence="2"/>
<proteinExistence type="predicted"/>
<accession>A0ABV1GFT1</accession>
<name>A0ABV1GFT1_9FIRM</name>
<protein>
    <submittedName>
        <fullName evidence="2">Sigma-E processing peptidase SpoIIGA</fullName>
        <ecNumber evidence="2">3.4.23.-</ecNumber>
    </submittedName>
</protein>
<organism evidence="2 3">
    <name type="scientific">Ruthenibacterium intestinale</name>
    <dbReference type="NCBI Taxonomy" id="3133163"/>
    <lineage>
        <taxon>Bacteria</taxon>
        <taxon>Bacillati</taxon>
        <taxon>Bacillota</taxon>
        <taxon>Clostridia</taxon>
        <taxon>Eubacteriales</taxon>
        <taxon>Oscillospiraceae</taxon>
        <taxon>Ruthenibacterium</taxon>
    </lineage>
</organism>
<keyword evidence="1" id="KW-1133">Transmembrane helix</keyword>
<evidence type="ECO:0000313" key="2">
    <source>
        <dbReference type="EMBL" id="MEQ2520683.1"/>
    </source>
</evidence>
<keyword evidence="2" id="KW-0378">Hydrolase</keyword>
<reference evidence="2 3" key="1">
    <citation type="submission" date="2024-03" db="EMBL/GenBank/DDBJ databases">
        <title>Human intestinal bacterial collection.</title>
        <authorList>
            <person name="Pauvert C."/>
            <person name="Hitch T.C.A."/>
            <person name="Clavel T."/>
        </authorList>
    </citation>
    <scope>NUCLEOTIDE SEQUENCE [LARGE SCALE GENOMIC DNA]</scope>
    <source>
        <strain evidence="2 3">CLA-JM-H11</strain>
    </source>
</reference>
<comment type="caution">
    <text evidence="2">The sequence shown here is derived from an EMBL/GenBank/DDBJ whole genome shotgun (WGS) entry which is preliminary data.</text>
</comment>
<feature type="transmembrane region" description="Helical" evidence="1">
    <location>
        <begin position="6"/>
        <end position="24"/>
    </location>
</feature>
<feature type="transmembrane region" description="Helical" evidence="1">
    <location>
        <begin position="36"/>
        <end position="54"/>
    </location>
</feature>
<dbReference type="RefSeq" id="WP_349216230.1">
    <property type="nucleotide sequence ID" value="NZ_JBBMFA010000095.1"/>
</dbReference>
<dbReference type="GO" id="GO:0016787">
    <property type="term" value="F:hydrolase activity"/>
    <property type="evidence" value="ECO:0007669"/>
    <property type="project" value="UniProtKB-KW"/>
</dbReference>
<feature type="transmembrane region" description="Helical" evidence="1">
    <location>
        <begin position="91"/>
        <end position="111"/>
    </location>
</feature>
<sequence>MRGVVYVDILFFTNALIGWCLLRCCASLTGCAVQKIFLFAGGILAGISSLMVILPPLPAWIMGLMKIISAGTIVALAFFKNGRRIFLKCLLWYVALNVLLSGTILLALYYLEPSEIQIYNMTLYFNVSPLLLIGCVTGTYFVMQIMTFLMGRPREQIVLPFRATFGSDKLDGYALWDTGYHVKDPISGASTFLLSFPEVQSKLSIPLEKALSNYFRTGNLQAGDGIRLIPARTATGMRLLPAIKAPLQLMQRERWRETTAALAVFTPERLGDGTFEALVNPATAEH</sequence>
<evidence type="ECO:0000313" key="3">
    <source>
        <dbReference type="Proteomes" id="UP001477672"/>
    </source>
</evidence>
<evidence type="ECO:0000256" key="1">
    <source>
        <dbReference type="SAM" id="Phobius"/>
    </source>
</evidence>
<dbReference type="EMBL" id="JBBMFA010000095">
    <property type="protein sequence ID" value="MEQ2520683.1"/>
    <property type="molecule type" value="Genomic_DNA"/>
</dbReference>
<feature type="transmembrane region" description="Helical" evidence="1">
    <location>
        <begin position="60"/>
        <end position="79"/>
    </location>
</feature>